<feature type="compositionally biased region" description="Acidic residues" evidence="3">
    <location>
        <begin position="291"/>
        <end position="302"/>
    </location>
</feature>
<sequence>MTDYFELLSAETYEDYLKLVNVEVHQNISMCQNIAKEYQKLKIASEKEKHESQIKLNESAKPYYERRKAIIMGAPLTDEEIQGYQANNECPANESSEYQNGVPCFWLHVLKNSGIFDGLSGNEEDSIILTYLQDINADYFSTEDCTLKDGTPTLLFKYNVNFLFGNNPYLRNNQITIQLTYKLGDIEGEFEEPKINTTTPLDWVKGKDPRFKITRKKTNKKGRNQQETKVESFFDLFYPQELTLNNDINDDGLIDEEALPIHDMFQALLTLINEVIPAAVNYFDETLLNDEGEDLDEDDDAYDEKPIKQIIDGKPTQDDSNTQPAPQECTQQ</sequence>
<protein>
    <recommendedName>
        <fullName evidence="6">Nucleosome assembly protein</fullName>
    </recommendedName>
</protein>
<dbReference type="SUPFAM" id="SSF143113">
    <property type="entry name" value="NAP-like"/>
    <property type="match status" value="1"/>
</dbReference>
<name>A0ABQ0DYR8_9EUKA</name>
<accession>A0ABQ0DYR8</accession>
<evidence type="ECO:0000313" key="4">
    <source>
        <dbReference type="EMBL" id="GAB1228010.1"/>
    </source>
</evidence>
<evidence type="ECO:0008006" key="6">
    <source>
        <dbReference type="Google" id="ProtNLM"/>
    </source>
</evidence>
<comment type="caution">
    <text evidence="4">The sequence shown here is derived from an EMBL/GenBank/DDBJ whole genome shotgun (WGS) entry which is preliminary data.</text>
</comment>
<evidence type="ECO:0000313" key="5">
    <source>
        <dbReference type="Proteomes" id="UP001628156"/>
    </source>
</evidence>
<organism evidence="4 5">
    <name type="scientific">Entamoeba nuttalli</name>
    <dbReference type="NCBI Taxonomy" id="412467"/>
    <lineage>
        <taxon>Eukaryota</taxon>
        <taxon>Amoebozoa</taxon>
        <taxon>Evosea</taxon>
        <taxon>Archamoebae</taxon>
        <taxon>Mastigamoebida</taxon>
        <taxon>Entamoebidae</taxon>
        <taxon>Entamoeba</taxon>
    </lineage>
</organism>
<feature type="region of interest" description="Disordered" evidence="3">
    <location>
        <begin position="291"/>
        <end position="332"/>
    </location>
</feature>
<dbReference type="Pfam" id="PF00956">
    <property type="entry name" value="NAP"/>
    <property type="match status" value="1"/>
</dbReference>
<reference evidence="4 5" key="1">
    <citation type="journal article" date="2019" name="PLoS Negl. Trop. Dis.">
        <title>Whole genome sequencing of Entamoeba nuttalli reveals mammalian host-related molecular signatures and a novel octapeptide-repeat surface protein.</title>
        <authorList>
            <person name="Tanaka M."/>
            <person name="Makiuchi T."/>
            <person name="Komiyama T."/>
            <person name="Shiina T."/>
            <person name="Osaki K."/>
            <person name="Tachibana H."/>
        </authorList>
    </citation>
    <scope>NUCLEOTIDE SEQUENCE [LARGE SCALE GENOMIC DNA]</scope>
    <source>
        <strain evidence="4 5">P19-061405</strain>
    </source>
</reference>
<feature type="compositionally biased region" description="Polar residues" evidence="3">
    <location>
        <begin position="318"/>
        <end position="332"/>
    </location>
</feature>
<dbReference type="Proteomes" id="UP001628156">
    <property type="component" value="Unassembled WGS sequence"/>
</dbReference>
<evidence type="ECO:0000256" key="2">
    <source>
        <dbReference type="RuleBase" id="RU003876"/>
    </source>
</evidence>
<evidence type="ECO:0000256" key="3">
    <source>
        <dbReference type="SAM" id="MobiDB-lite"/>
    </source>
</evidence>
<keyword evidence="5" id="KW-1185">Reference proteome</keyword>
<dbReference type="InterPro" id="IPR002164">
    <property type="entry name" value="NAP_family"/>
</dbReference>
<proteinExistence type="inferred from homology"/>
<dbReference type="PANTHER" id="PTHR11875">
    <property type="entry name" value="TESTIS-SPECIFIC Y-ENCODED PROTEIN"/>
    <property type="match status" value="1"/>
</dbReference>
<dbReference type="EMBL" id="BAAFRS010000368">
    <property type="protein sequence ID" value="GAB1228010.1"/>
    <property type="molecule type" value="Genomic_DNA"/>
</dbReference>
<gene>
    <name evidence="4" type="ORF">ENUP19_0368G0020</name>
</gene>
<dbReference type="InterPro" id="IPR037231">
    <property type="entry name" value="NAP-like_sf"/>
</dbReference>
<dbReference type="Gene3D" id="3.30.1120.90">
    <property type="entry name" value="Nucleosome assembly protein"/>
    <property type="match status" value="1"/>
</dbReference>
<evidence type="ECO:0000256" key="1">
    <source>
        <dbReference type="ARBA" id="ARBA00009947"/>
    </source>
</evidence>
<comment type="similarity">
    <text evidence="1 2">Belongs to the nucleosome assembly protein (NAP) family.</text>
</comment>